<keyword evidence="2" id="KW-0325">Glycoprotein</keyword>
<feature type="chain" id="PRO_5035480377" description="Protein sleepless" evidence="3">
    <location>
        <begin position="21"/>
        <end position="141"/>
    </location>
</feature>
<evidence type="ECO:0000313" key="5">
    <source>
        <dbReference type="Proteomes" id="UP000801492"/>
    </source>
</evidence>
<evidence type="ECO:0000313" key="4">
    <source>
        <dbReference type="EMBL" id="KAF2905684.1"/>
    </source>
</evidence>
<evidence type="ECO:0000256" key="2">
    <source>
        <dbReference type="ARBA" id="ARBA00023180"/>
    </source>
</evidence>
<proteinExistence type="predicted"/>
<dbReference type="InterPro" id="IPR031424">
    <property type="entry name" value="QVR-like"/>
</dbReference>
<evidence type="ECO:0000256" key="1">
    <source>
        <dbReference type="ARBA" id="ARBA00022729"/>
    </source>
</evidence>
<comment type="caution">
    <text evidence="4">The sequence shown here is derived from an EMBL/GenBank/DDBJ whole genome shotgun (WGS) entry which is preliminary data.</text>
</comment>
<dbReference type="Proteomes" id="UP000801492">
    <property type="component" value="Unassembled WGS sequence"/>
</dbReference>
<reference evidence="4" key="1">
    <citation type="submission" date="2019-08" db="EMBL/GenBank/DDBJ databases">
        <title>The genome of the North American firefly Photinus pyralis.</title>
        <authorList>
            <consortium name="Photinus pyralis genome working group"/>
            <person name="Fallon T.R."/>
            <person name="Sander Lower S.E."/>
            <person name="Weng J.-K."/>
        </authorList>
    </citation>
    <scope>NUCLEOTIDE SEQUENCE</scope>
    <source>
        <strain evidence="4">TRF0915ILg1</strain>
        <tissue evidence="4">Whole body</tissue>
    </source>
</reference>
<organism evidence="4 5">
    <name type="scientific">Ignelater luminosus</name>
    <name type="common">Cucubano</name>
    <name type="synonym">Pyrophorus luminosus</name>
    <dbReference type="NCBI Taxonomy" id="2038154"/>
    <lineage>
        <taxon>Eukaryota</taxon>
        <taxon>Metazoa</taxon>
        <taxon>Ecdysozoa</taxon>
        <taxon>Arthropoda</taxon>
        <taxon>Hexapoda</taxon>
        <taxon>Insecta</taxon>
        <taxon>Pterygota</taxon>
        <taxon>Neoptera</taxon>
        <taxon>Endopterygota</taxon>
        <taxon>Coleoptera</taxon>
        <taxon>Polyphaga</taxon>
        <taxon>Elateriformia</taxon>
        <taxon>Elateroidea</taxon>
        <taxon>Elateridae</taxon>
        <taxon>Agrypninae</taxon>
        <taxon>Pyrophorini</taxon>
        <taxon>Ignelater</taxon>
    </lineage>
</organism>
<sequence length="141" mass="15848">MRSQFILIFIFVLFFGNCLCTKCYHCKETEHTTCVHPDHYVPPITFCGATSAGCMEVRLILTPTPSTLWMSFGDKSSWAIFRGCGKEDACKEILKPGTFEKVGIKALNCSICETDLCNSVARPISLVTIKLFVFEIIFFNI</sequence>
<evidence type="ECO:0008006" key="6">
    <source>
        <dbReference type="Google" id="ProtNLM"/>
    </source>
</evidence>
<name>A0A8K0GML0_IGNLU</name>
<dbReference type="EMBL" id="VTPC01000467">
    <property type="protein sequence ID" value="KAF2905684.1"/>
    <property type="molecule type" value="Genomic_DNA"/>
</dbReference>
<dbReference type="AlphaFoldDB" id="A0A8K0GML0"/>
<gene>
    <name evidence="4" type="ORF">ILUMI_00494</name>
</gene>
<accession>A0A8K0GML0</accession>
<dbReference type="InterPro" id="IPR045860">
    <property type="entry name" value="Snake_toxin-like_sf"/>
</dbReference>
<dbReference type="Gene3D" id="2.10.60.10">
    <property type="entry name" value="CD59"/>
    <property type="match status" value="1"/>
</dbReference>
<feature type="signal peptide" evidence="3">
    <location>
        <begin position="1"/>
        <end position="20"/>
    </location>
</feature>
<dbReference type="GO" id="GO:0030431">
    <property type="term" value="P:sleep"/>
    <property type="evidence" value="ECO:0007669"/>
    <property type="project" value="InterPro"/>
</dbReference>
<evidence type="ECO:0000256" key="3">
    <source>
        <dbReference type="SAM" id="SignalP"/>
    </source>
</evidence>
<dbReference type="GO" id="GO:0032222">
    <property type="term" value="P:regulation of synaptic transmission, cholinergic"/>
    <property type="evidence" value="ECO:0007669"/>
    <property type="project" value="InterPro"/>
</dbReference>
<protein>
    <recommendedName>
        <fullName evidence="6">Protein sleepless</fullName>
    </recommendedName>
</protein>
<dbReference type="Pfam" id="PF17064">
    <property type="entry name" value="QVR"/>
    <property type="match status" value="1"/>
</dbReference>
<keyword evidence="1 3" id="KW-0732">Signal</keyword>
<keyword evidence="5" id="KW-1185">Reference proteome</keyword>